<name>A0AAN7P551_9COLE</name>
<proteinExistence type="predicted"/>
<reference evidence="3" key="1">
    <citation type="submission" date="2023-01" db="EMBL/GenBank/DDBJ databases">
        <title>Key to firefly adult light organ development and bioluminescence: homeobox transcription factors regulate luciferase expression and transportation to peroxisome.</title>
        <authorList>
            <person name="Fu X."/>
        </authorList>
    </citation>
    <scope>NUCLEOTIDE SEQUENCE [LARGE SCALE GENOMIC DNA]</scope>
</reference>
<feature type="region of interest" description="Disordered" evidence="1">
    <location>
        <begin position="95"/>
        <end position="115"/>
    </location>
</feature>
<comment type="caution">
    <text evidence="2">The sequence shown here is derived from an EMBL/GenBank/DDBJ whole genome shotgun (WGS) entry which is preliminary data.</text>
</comment>
<sequence>MTDPYIINKYFDILEQTLTDLSLHEKPNQIWNLYESSFCHDPNKTKIVGAKGKACSRTVSGPGKENTTVVASINHLSCHISDPICIHTGKIFESSKVSKSNISKSEELCSSKKFS</sequence>
<organism evidence="2 3">
    <name type="scientific">Aquatica leii</name>
    <dbReference type="NCBI Taxonomy" id="1421715"/>
    <lineage>
        <taxon>Eukaryota</taxon>
        <taxon>Metazoa</taxon>
        <taxon>Ecdysozoa</taxon>
        <taxon>Arthropoda</taxon>
        <taxon>Hexapoda</taxon>
        <taxon>Insecta</taxon>
        <taxon>Pterygota</taxon>
        <taxon>Neoptera</taxon>
        <taxon>Endopterygota</taxon>
        <taxon>Coleoptera</taxon>
        <taxon>Polyphaga</taxon>
        <taxon>Elateriformia</taxon>
        <taxon>Elateroidea</taxon>
        <taxon>Lampyridae</taxon>
        <taxon>Luciolinae</taxon>
        <taxon>Aquatica</taxon>
    </lineage>
</organism>
<gene>
    <name evidence="2" type="ORF">RN001_004279</name>
</gene>
<dbReference type="Proteomes" id="UP001353858">
    <property type="component" value="Unassembled WGS sequence"/>
</dbReference>
<evidence type="ECO:0000256" key="1">
    <source>
        <dbReference type="SAM" id="MobiDB-lite"/>
    </source>
</evidence>
<keyword evidence="3" id="KW-1185">Reference proteome</keyword>
<evidence type="ECO:0000313" key="2">
    <source>
        <dbReference type="EMBL" id="KAK4880960.1"/>
    </source>
</evidence>
<protein>
    <submittedName>
        <fullName evidence="2">Uncharacterized protein</fullName>
    </submittedName>
</protein>
<dbReference type="AlphaFoldDB" id="A0AAN7P551"/>
<accession>A0AAN7P551</accession>
<feature type="compositionally biased region" description="Basic and acidic residues" evidence="1">
    <location>
        <begin position="104"/>
        <end position="115"/>
    </location>
</feature>
<dbReference type="EMBL" id="JARPUR010000002">
    <property type="protein sequence ID" value="KAK4880960.1"/>
    <property type="molecule type" value="Genomic_DNA"/>
</dbReference>
<evidence type="ECO:0000313" key="3">
    <source>
        <dbReference type="Proteomes" id="UP001353858"/>
    </source>
</evidence>